<feature type="transmembrane region" description="Helical" evidence="8">
    <location>
        <begin position="339"/>
        <end position="359"/>
    </location>
</feature>
<dbReference type="PANTHER" id="PTHR33908">
    <property type="entry name" value="MANNOSYLTRANSFERASE YKCB-RELATED"/>
    <property type="match status" value="1"/>
</dbReference>
<evidence type="ECO:0000256" key="8">
    <source>
        <dbReference type="SAM" id="Phobius"/>
    </source>
</evidence>
<evidence type="ECO:0000256" key="1">
    <source>
        <dbReference type="ARBA" id="ARBA00004651"/>
    </source>
</evidence>
<feature type="transmembrane region" description="Helical" evidence="8">
    <location>
        <begin position="309"/>
        <end position="327"/>
    </location>
</feature>
<dbReference type="GO" id="GO:0005886">
    <property type="term" value="C:plasma membrane"/>
    <property type="evidence" value="ECO:0007669"/>
    <property type="project" value="UniProtKB-SubCell"/>
</dbReference>
<evidence type="ECO:0000256" key="4">
    <source>
        <dbReference type="ARBA" id="ARBA00022679"/>
    </source>
</evidence>
<comment type="caution">
    <text evidence="10">The sequence shown here is derived from an EMBL/GenBank/DDBJ whole genome shotgun (WGS) entry which is preliminary data.</text>
</comment>
<keyword evidence="2" id="KW-1003">Cell membrane</keyword>
<evidence type="ECO:0000256" key="3">
    <source>
        <dbReference type="ARBA" id="ARBA00022676"/>
    </source>
</evidence>
<keyword evidence="4" id="KW-0808">Transferase</keyword>
<dbReference type="Pfam" id="PF13231">
    <property type="entry name" value="PMT_2"/>
    <property type="match status" value="1"/>
</dbReference>
<keyword evidence="3" id="KW-0328">Glycosyltransferase</keyword>
<evidence type="ECO:0000256" key="7">
    <source>
        <dbReference type="ARBA" id="ARBA00023136"/>
    </source>
</evidence>
<name>A0A1F5ER31_9BACT</name>
<evidence type="ECO:0000256" key="2">
    <source>
        <dbReference type="ARBA" id="ARBA00022475"/>
    </source>
</evidence>
<evidence type="ECO:0000259" key="9">
    <source>
        <dbReference type="Pfam" id="PF13231"/>
    </source>
</evidence>
<feature type="transmembrane region" description="Helical" evidence="8">
    <location>
        <begin position="124"/>
        <end position="143"/>
    </location>
</feature>
<dbReference type="InterPro" id="IPR050297">
    <property type="entry name" value="LipidA_mod_glycosyltrf_83"/>
</dbReference>
<sequence>MESILLFIPSLILRLVSANQSFWLDEGASLVFARLPLTNLFSALLNDFHPPLFYLFLHFWLPLAGNTEWVIRLPFIILGALCVPVLYKLLLELLGREKKKVALVASLLLMINPLHTYYSAELRMYSANALFSLLSWLYLLRAVKDKTQNPMPWRFFTLFTVLNVYSFYGAFFNLAAQWLFLYWQHRKKIKPFLVSNLVTTLFFLPWLLSFFKQLAGGGYLTRALPDWAELSGNLSPKSLGLIMAKFTFGRISLANKSAYAVFVAGISLYFLLCSYLASLAKEGKALLVWFYGALAVAILVSLRAPVLGYWRFVFLVPAFVSIITLGLSNLPGIANKLNLFVVFLVFVLGNLIFWTTPALHREDWREAGRLIAKDKSLSIVNFPDVFAPLKFYAPGVYFYPDQEKLGKMRPDLDQSLPLVLTGKETVFVFDYLSDLTDPKRSILTWLTRAGFKQNPTHNVNGVGFVYEFSAPK</sequence>
<feature type="transmembrane region" description="Helical" evidence="8">
    <location>
        <begin position="258"/>
        <end position="280"/>
    </location>
</feature>
<feature type="transmembrane region" description="Helical" evidence="8">
    <location>
        <begin position="155"/>
        <end position="180"/>
    </location>
</feature>
<keyword evidence="7 8" id="KW-0472">Membrane</keyword>
<keyword evidence="6 8" id="KW-1133">Transmembrane helix</keyword>
<organism evidence="10 11">
    <name type="scientific">Candidatus Collierbacteria bacterium RIFCSPHIGHO2_02_FULL_49_10</name>
    <dbReference type="NCBI Taxonomy" id="1817723"/>
    <lineage>
        <taxon>Bacteria</taxon>
        <taxon>Candidatus Collieribacteriota</taxon>
    </lineage>
</organism>
<protein>
    <recommendedName>
        <fullName evidence="9">Glycosyltransferase RgtA/B/C/D-like domain-containing protein</fullName>
    </recommendedName>
</protein>
<evidence type="ECO:0000256" key="6">
    <source>
        <dbReference type="ARBA" id="ARBA00022989"/>
    </source>
</evidence>
<evidence type="ECO:0000313" key="10">
    <source>
        <dbReference type="EMBL" id="OGD69863.1"/>
    </source>
</evidence>
<keyword evidence="5 8" id="KW-0812">Transmembrane</keyword>
<evidence type="ECO:0000256" key="5">
    <source>
        <dbReference type="ARBA" id="ARBA00022692"/>
    </source>
</evidence>
<accession>A0A1F5ER31</accession>
<evidence type="ECO:0000313" key="11">
    <source>
        <dbReference type="Proteomes" id="UP000177390"/>
    </source>
</evidence>
<feature type="transmembrane region" description="Helical" evidence="8">
    <location>
        <begin position="192"/>
        <end position="211"/>
    </location>
</feature>
<proteinExistence type="predicted"/>
<dbReference type="AlphaFoldDB" id="A0A1F5ER31"/>
<dbReference type="GO" id="GO:0009103">
    <property type="term" value="P:lipopolysaccharide biosynthetic process"/>
    <property type="evidence" value="ECO:0007669"/>
    <property type="project" value="UniProtKB-ARBA"/>
</dbReference>
<reference evidence="10 11" key="1">
    <citation type="journal article" date="2016" name="Nat. Commun.">
        <title>Thousands of microbial genomes shed light on interconnected biogeochemical processes in an aquifer system.</title>
        <authorList>
            <person name="Anantharaman K."/>
            <person name="Brown C.T."/>
            <person name="Hug L.A."/>
            <person name="Sharon I."/>
            <person name="Castelle C.J."/>
            <person name="Probst A.J."/>
            <person name="Thomas B.C."/>
            <person name="Singh A."/>
            <person name="Wilkins M.J."/>
            <person name="Karaoz U."/>
            <person name="Brodie E.L."/>
            <person name="Williams K.H."/>
            <person name="Hubbard S.S."/>
            <person name="Banfield J.F."/>
        </authorList>
    </citation>
    <scope>NUCLEOTIDE SEQUENCE [LARGE SCALE GENOMIC DNA]</scope>
</reference>
<dbReference type="InterPro" id="IPR038731">
    <property type="entry name" value="RgtA/B/C-like"/>
</dbReference>
<feature type="transmembrane region" description="Helical" evidence="8">
    <location>
        <begin position="69"/>
        <end position="89"/>
    </location>
</feature>
<gene>
    <name evidence="10" type="ORF">A3D09_02330</name>
</gene>
<feature type="transmembrane region" description="Helical" evidence="8">
    <location>
        <begin position="286"/>
        <end position="302"/>
    </location>
</feature>
<dbReference type="GO" id="GO:0016763">
    <property type="term" value="F:pentosyltransferase activity"/>
    <property type="evidence" value="ECO:0007669"/>
    <property type="project" value="TreeGrafter"/>
</dbReference>
<dbReference type="EMBL" id="MFAH01000070">
    <property type="protein sequence ID" value="OGD69863.1"/>
    <property type="molecule type" value="Genomic_DNA"/>
</dbReference>
<feature type="domain" description="Glycosyltransferase RgtA/B/C/D-like" evidence="9">
    <location>
        <begin position="49"/>
        <end position="207"/>
    </location>
</feature>
<dbReference type="PANTHER" id="PTHR33908:SF11">
    <property type="entry name" value="MEMBRANE PROTEIN"/>
    <property type="match status" value="1"/>
</dbReference>
<comment type="subcellular location">
    <subcellularLocation>
        <location evidence="1">Cell membrane</location>
        <topology evidence="1">Multi-pass membrane protein</topology>
    </subcellularLocation>
</comment>
<dbReference type="Proteomes" id="UP000177390">
    <property type="component" value="Unassembled WGS sequence"/>
</dbReference>